<evidence type="ECO:0000259" key="6">
    <source>
        <dbReference type="Pfam" id="PF17657"/>
    </source>
</evidence>
<dbReference type="Pfam" id="PF07733">
    <property type="entry name" value="DNA_pol3_alpha"/>
    <property type="match status" value="1"/>
</dbReference>
<evidence type="ECO:0000256" key="1">
    <source>
        <dbReference type="ARBA" id="ARBA00022679"/>
    </source>
</evidence>
<dbReference type="InterPro" id="IPR041931">
    <property type="entry name" value="DNA_pol3_alpha_thumb_dom"/>
</dbReference>
<feature type="non-terminal residue" evidence="7">
    <location>
        <position position="233"/>
    </location>
</feature>
<evidence type="ECO:0000256" key="2">
    <source>
        <dbReference type="ARBA" id="ARBA00022695"/>
    </source>
</evidence>
<dbReference type="AlphaFoldDB" id="X0Y8C7"/>
<organism evidence="7">
    <name type="scientific">marine sediment metagenome</name>
    <dbReference type="NCBI Taxonomy" id="412755"/>
    <lineage>
        <taxon>unclassified sequences</taxon>
        <taxon>metagenomes</taxon>
        <taxon>ecological metagenomes</taxon>
    </lineage>
</organism>
<feature type="domain" description="DNA polymerase III alpha subunit finger" evidence="6">
    <location>
        <begin position="193"/>
        <end position="227"/>
    </location>
</feature>
<feature type="domain" description="Bacterial DNA polymerase III alpha subunit NTPase" evidence="5">
    <location>
        <begin position="1"/>
        <end position="190"/>
    </location>
</feature>
<dbReference type="Pfam" id="PF17657">
    <property type="entry name" value="DNA_pol3_finger"/>
    <property type="match status" value="1"/>
</dbReference>
<reference evidence="7" key="1">
    <citation type="journal article" date="2014" name="Front. Microbiol.">
        <title>High frequency of phylogenetically diverse reductive dehalogenase-homologous genes in deep subseafloor sedimentary metagenomes.</title>
        <authorList>
            <person name="Kawai M."/>
            <person name="Futagami T."/>
            <person name="Toyoda A."/>
            <person name="Takaki Y."/>
            <person name="Nishi S."/>
            <person name="Hori S."/>
            <person name="Arai W."/>
            <person name="Tsubouchi T."/>
            <person name="Morono Y."/>
            <person name="Uchiyama I."/>
            <person name="Ito T."/>
            <person name="Fujiyama A."/>
            <person name="Inagaki F."/>
            <person name="Takami H."/>
        </authorList>
    </citation>
    <scope>NUCLEOTIDE SEQUENCE</scope>
    <source>
        <strain evidence="7">Expedition CK06-06</strain>
    </source>
</reference>
<dbReference type="InterPro" id="IPR040982">
    <property type="entry name" value="DNA_pol3_finger"/>
</dbReference>
<keyword evidence="1" id="KW-0808">Transferase</keyword>
<name>X0Y8C7_9ZZZZ</name>
<keyword evidence="4" id="KW-0239">DNA-directed DNA polymerase</keyword>
<dbReference type="GO" id="GO:0003887">
    <property type="term" value="F:DNA-directed DNA polymerase activity"/>
    <property type="evidence" value="ECO:0007669"/>
    <property type="project" value="UniProtKB-KW"/>
</dbReference>
<proteinExistence type="predicted"/>
<feature type="non-terminal residue" evidence="7">
    <location>
        <position position="1"/>
    </location>
</feature>
<evidence type="ECO:0000256" key="4">
    <source>
        <dbReference type="ARBA" id="ARBA00022932"/>
    </source>
</evidence>
<protein>
    <submittedName>
        <fullName evidence="7">Uncharacterized protein</fullName>
    </submittedName>
</protein>
<gene>
    <name evidence="7" type="ORF">S01H1_77626</name>
</gene>
<dbReference type="GO" id="GO:0006260">
    <property type="term" value="P:DNA replication"/>
    <property type="evidence" value="ECO:0007669"/>
    <property type="project" value="UniProtKB-KW"/>
</dbReference>
<dbReference type="InterPro" id="IPR004805">
    <property type="entry name" value="DnaE2/DnaE/PolC"/>
</dbReference>
<keyword evidence="2" id="KW-0548">Nucleotidyltransferase</keyword>
<dbReference type="PANTHER" id="PTHR32294">
    <property type="entry name" value="DNA POLYMERASE III SUBUNIT ALPHA"/>
    <property type="match status" value="1"/>
</dbReference>
<evidence type="ECO:0000256" key="3">
    <source>
        <dbReference type="ARBA" id="ARBA00022705"/>
    </source>
</evidence>
<dbReference type="EMBL" id="BARS01052186">
    <property type="protein sequence ID" value="GAG52030.1"/>
    <property type="molecule type" value="Genomic_DNA"/>
</dbReference>
<dbReference type="PANTHER" id="PTHR32294:SF0">
    <property type="entry name" value="DNA POLYMERASE III SUBUNIT ALPHA"/>
    <property type="match status" value="1"/>
</dbReference>
<dbReference type="GO" id="GO:0008408">
    <property type="term" value="F:3'-5' exonuclease activity"/>
    <property type="evidence" value="ECO:0007669"/>
    <property type="project" value="InterPro"/>
</dbReference>
<keyword evidence="3" id="KW-0235">DNA replication</keyword>
<comment type="caution">
    <text evidence="7">The sequence shown here is derived from an EMBL/GenBank/DDBJ whole genome shotgun (WGS) entry which is preliminary data.</text>
</comment>
<evidence type="ECO:0000259" key="5">
    <source>
        <dbReference type="Pfam" id="PF07733"/>
    </source>
</evidence>
<dbReference type="InterPro" id="IPR011708">
    <property type="entry name" value="DNA_pol3_alpha_NTPase_dom"/>
</dbReference>
<sequence>LLAYSLEITDVDPLEYDLLFERFLNPERITLPDIDIDFCGRRRDEILAYVTKKYGRENVCQIITFGTMAARQAVRDVGRALEVPLPEVDKIAKMIPPFGLEATIGGALKNIPQLKELRDKDAKIAHLLSVAQKLEGQIRHPSIHAAGIVITPKPLVEFMPLYQSVKGEITTQFPMQDIETIGLLKMDLLGLRNLTVIQDTIEIVERETGKKIDLKNIPLDDKETFEVKGEFRP</sequence>
<dbReference type="Gene3D" id="1.10.10.1600">
    <property type="entry name" value="Bacterial DNA polymerase III alpha subunit, thumb domain"/>
    <property type="match status" value="1"/>
</dbReference>
<evidence type="ECO:0000313" key="7">
    <source>
        <dbReference type="EMBL" id="GAG52030.1"/>
    </source>
</evidence>
<accession>X0Y8C7</accession>